<dbReference type="Gene3D" id="3.20.20.300">
    <property type="entry name" value="Glycoside hydrolase, family 3, N-terminal domain"/>
    <property type="match status" value="1"/>
</dbReference>
<organism evidence="7 8">
    <name type="scientific">Agreia pratensis</name>
    <dbReference type="NCBI Taxonomy" id="150121"/>
    <lineage>
        <taxon>Bacteria</taxon>
        <taxon>Bacillati</taxon>
        <taxon>Actinomycetota</taxon>
        <taxon>Actinomycetes</taxon>
        <taxon>Micrococcales</taxon>
        <taxon>Microbacteriaceae</taxon>
        <taxon>Agreia</taxon>
    </lineage>
</organism>
<dbReference type="Pfam" id="PF14310">
    <property type="entry name" value="Fn3-like"/>
    <property type="match status" value="1"/>
</dbReference>
<evidence type="ECO:0000256" key="3">
    <source>
        <dbReference type="SAM" id="MobiDB-lite"/>
    </source>
</evidence>
<feature type="transmembrane region" description="Helical" evidence="4">
    <location>
        <begin position="881"/>
        <end position="900"/>
    </location>
</feature>
<dbReference type="NCBIfam" id="TIGR01167">
    <property type="entry name" value="LPXTG_anchor"/>
    <property type="match status" value="1"/>
</dbReference>
<reference evidence="8" key="1">
    <citation type="submission" date="2017-04" db="EMBL/GenBank/DDBJ databases">
        <authorList>
            <person name="Varghese N."/>
            <person name="Submissions S."/>
        </authorList>
    </citation>
    <scope>NUCLEOTIDE SEQUENCE [LARGE SCALE GENOMIC DNA]</scope>
    <source>
        <strain evidence="8">VKM Ac-2510</strain>
    </source>
</reference>
<keyword evidence="4" id="KW-0812">Transmembrane</keyword>
<dbReference type="PANTHER" id="PTHR42715">
    <property type="entry name" value="BETA-GLUCOSIDASE"/>
    <property type="match status" value="1"/>
</dbReference>
<name>A0A1X7IXP9_9MICO</name>
<evidence type="ECO:0000256" key="4">
    <source>
        <dbReference type="SAM" id="Phobius"/>
    </source>
</evidence>
<evidence type="ECO:0000256" key="5">
    <source>
        <dbReference type="SAM" id="SignalP"/>
    </source>
</evidence>
<gene>
    <name evidence="7" type="ORF">SAMN06296010_0986</name>
</gene>
<sequence length="913" mass="94260">MTIKRRIARIMAGSGAALLAISALTGAAAAPDQPWRDTSQTPEWRANALLSAMTSEEKVTLILATNDADFAPLAYLGIPEMRRVDASGGLRGDTGVTAFPAPNALGATFDTKLAGEYGAVIGAEAHDKRWNVVLGPTVDIDRNGLSGRAAEGYGEDTLVNGKMGAAVSAGVESKGVSTMIKHFAAYAQESGPRETLGVDVSERALRELYYPPFETAVVDGGADSVMCAYPRVNGTYACENSEMLTALKTDLGLSGYVATDFDPRSEWISGINAGVDSQSLFAKTDRTPFTDGRISAERVDDAVYRILLALFDSGAFDTPLPAEAAAVVTNDDHLATAVETGEEATVLLKNSGVLPLSNEPSVAVIGPAGADAITGIEGSSYVNPGDFVTPAEAIAAKADETTVSQGSLGDIALPTAPASAFGAGMSAEYFGSTDFSGPVISSGTASNIDFSGAPVEGLPSSWSARYSGTITPTSTGLLRLSSLLSGSAKVTVNGETVFDGSRFIWDFFFAPQEYTLGGVVELEAGVPADIVVEYSTAGGGFFGPRMTLGWQPDSLIPAAVEAARNSDVAVVFANEFTGEAVDRVGLSLPGDQNALIEAVAAVNPNTIVVLHTPGPVLMPWLDDVAAVTQAWYQGAAVGESIANVLYGDADPGGRLPMTFPASTDQGPALVRDSNEVSYDEGIYVGYKWYEQNDQTPLFPFGYGESYTDFAYSDLATTPMLIPASPVDGPSTAASIATTPATASVTITNTGDRAGSDVVQFYAGALPTDAVDTVDRALAGFAKVDLEPGESQRVTVELDNRVLSYWDTTADRWAAPTGSVPLVAARSAVDDQLSSSVAVSVAPTSTGPDGTPGDGTPGTDPAGDQPGASGSDKLAATGSSTVASLGLIAGLLLMLGAGLVVQRRRSHASQTRRS</sequence>
<dbReference type="PANTHER" id="PTHR42715:SF10">
    <property type="entry name" value="BETA-GLUCOSIDASE"/>
    <property type="match status" value="1"/>
</dbReference>
<dbReference type="Gene3D" id="2.60.40.10">
    <property type="entry name" value="Immunoglobulins"/>
    <property type="match status" value="1"/>
</dbReference>
<dbReference type="GO" id="GO:0005975">
    <property type="term" value="P:carbohydrate metabolic process"/>
    <property type="evidence" value="ECO:0007669"/>
    <property type="project" value="InterPro"/>
</dbReference>
<feature type="compositionally biased region" description="Low complexity" evidence="3">
    <location>
        <begin position="856"/>
        <end position="867"/>
    </location>
</feature>
<dbReference type="SUPFAM" id="SSF56988">
    <property type="entry name" value="Anthrax protective antigen"/>
    <property type="match status" value="1"/>
</dbReference>
<accession>A0A1X7IXP9</accession>
<dbReference type="InterPro" id="IPR002772">
    <property type="entry name" value="Glyco_hydro_3_C"/>
</dbReference>
<keyword evidence="4" id="KW-0472">Membrane</keyword>
<dbReference type="Pfam" id="PF01915">
    <property type="entry name" value="Glyco_hydro_3_C"/>
    <property type="match status" value="1"/>
</dbReference>
<dbReference type="SMART" id="SM00758">
    <property type="entry name" value="PA14"/>
    <property type="match status" value="1"/>
</dbReference>
<dbReference type="PRINTS" id="PR00133">
    <property type="entry name" value="GLHYDRLASE3"/>
</dbReference>
<evidence type="ECO:0000313" key="8">
    <source>
        <dbReference type="Proteomes" id="UP000193244"/>
    </source>
</evidence>
<feature type="region of interest" description="Disordered" evidence="3">
    <location>
        <begin position="837"/>
        <end position="874"/>
    </location>
</feature>
<dbReference type="AlphaFoldDB" id="A0A1X7IXP9"/>
<proteinExistence type="inferred from homology"/>
<dbReference type="SUPFAM" id="SSF52279">
    <property type="entry name" value="Beta-D-glucan exohydrolase, C-terminal domain"/>
    <property type="match status" value="1"/>
</dbReference>
<protein>
    <submittedName>
        <fullName evidence="7">Beta-glucosidase</fullName>
    </submittedName>
</protein>
<dbReference type="SMART" id="SM01217">
    <property type="entry name" value="Fn3_like"/>
    <property type="match status" value="1"/>
</dbReference>
<dbReference type="Gene3D" id="3.40.50.1700">
    <property type="entry name" value="Glycoside hydrolase family 3 C-terminal domain"/>
    <property type="match status" value="1"/>
</dbReference>
<dbReference type="EMBL" id="FXAY01000001">
    <property type="protein sequence ID" value="SMG19719.1"/>
    <property type="molecule type" value="Genomic_DNA"/>
</dbReference>
<dbReference type="InterPro" id="IPR050288">
    <property type="entry name" value="Cellulose_deg_GH3"/>
</dbReference>
<dbReference type="InterPro" id="IPR036962">
    <property type="entry name" value="Glyco_hydro_3_N_sf"/>
</dbReference>
<dbReference type="OrthoDB" id="3187421at2"/>
<evidence type="ECO:0000256" key="2">
    <source>
        <dbReference type="ARBA" id="ARBA00022801"/>
    </source>
</evidence>
<dbReference type="GO" id="GO:0004553">
    <property type="term" value="F:hydrolase activity, hydrolyzing O-glycosyl compounds"/>
    <property type="evidence" value="ECO:0007669"/>
    <property type="project" value="InterPro"/>
</dbReference>
<dbReference type="PROSITE" id="PS51820">
    <property type="entry name" value="PA14"/>
    <property type="match status" value="1"/>
</dbReference>
<dbReference type="Gene3D" id="2.60.120.260">
    <property type="entry name" value="Galactose-binding domain-like"/>
    <property type="match status" value="1"/>
</dbReference>
<keyword evidence="8" id="KW-1185">Reference proteome</keyword>
<dbReference type="InterPro" id="IPR036881">
    <property type="entry name" value="Glyco_hydro_3_C_sf"/>
</dbReference>
<dbReference type="Pfam" id="PF00933">
    <property type="entry name" value="Glyco_hydro_3"/>
    <property type="match status" value="1"/>
</dbReference>
<evidence type="ECO:0000256" key="1">
    <source>
        <dbReference type="ARBA" id="ARBA00005336"/>
    </source>
</evidence>
<keyword evidence="5" id="KW-0732">Signal</keyword>
<dbReference type="Proteomes" id="UP000193244">
    <property type="component" value="Unassembled WGS sequence"/>
</dbReference>
<dbReference type="InterPro" id="IPR017853">
    <property type="entry name" value="GH"/>
</dbReference>
<feature type="domain" description="PA14" evidence="6">
    <location>
        <begin position="420"/>
        <end position="564"/>
    </location>
</feature>
<dbReference type="Pfam" id="PF07691">
    <property type="entry name" value="PA14"/>
    <property type="match status" value="1"/>
</dbReference>
<feature type="signal peptide" evidence="5">
    <location>
        <begin position="1"/>
        <end position="29"/>
    </location>
</feature>
<dbReference type="InterPro" id="IPR026891">
    <property type="entry name" value="Fn3-like"/>
</dbReference>
<dbReference type="InterPro" id="IPR001764">
    <property type="entry name" value="Glyco_hydro_3_N"/>
</dbReference>
<comment type="similarity">
    <text evidence="1">Belongs to the glycosyl hydrolase 3 family.</text>
</comment>
<feature type="chain" id="PRO_5012530323" evidence="5">
    <location>
        <begin position="30"/>
        <end position="913"/>
    </location>
</feature>
<dbReference type="STRING" id="150121.SAMN06296010_0986"/>
<keyword evidence="2" id="KW-0378">Hydrolase</keyword>
<feature type="compositionally biased region" description="Low complexity" evidence="3">
    <location>
        <begin position="837"/>
        <end position="848"/>
    </location>
</feature>
<dbReference type="InterPro" id="IPR011658">
    <property type="entry name" value="PA14_dom"/>
</dbReference>
<dbReference type="RefSeq" id="WP_085483425.1">
    <property type="nucleotide sequence ID" value="NZ_FXAY01000001.1"/>
</dbReference>
<dbReference type="InterPro" id="IPR013783">
    <property type="entry name" value="Ig-like_fold"/>
</dbReference>
<dbReference type="InterPro" id="IPR037524">
    <property type="entry name" value="PA14/GLEYA"/>
</dbReference>
<keyword evidence="4" id="KW-1133">Transmembrane helix</keyword>
<dbReference type="SUPFAM" id="SSF51445">
    <property type="entry name" value="(Trans)glycosidases"/>
    <property type="match status" value="1"/>
</dbReference>
<evidence type="ECO:0000313" key="7">
    <source>
        <dbReference type="EMBL" id="SMG19719.1"/>
    </source>
</evidence>
<evidence type="ECO:0000259" key="6">
    <source>
        <dbReference type="PROSITE" id="PS51820"/>
    </source>
</evidence>